<sequence>MAKKKNKQMFYVQEEETVEECLARIAAEGFMPVRRMEKPVFEEQTINGETQYVPVSQEISFEAKKK</sequence>
<dbReference type="InterPro" id="IPR025930">
    <property type="entry name" value="NETI"/>
</dbReference>
<accession>A0A1H2WYJ8</accession>
<keyword evidence="2" id="KW-1185">Reference proteome</keyword>
<dbReference type="RefSeq" id="WP_091615829.1">
    <property type="nucleotide sequence ID" value="NZ_FNNC01000006.1"/>
</dbReference>
<dbReference type="AlphaFoldDB" id="A0A1H2WYJ8"/>
<evidence type="ECO:0000313" key="1">
    <source>
        <dbReference type="EMBL" id="SDW85743.1"/>
    </source>
</evidence>
<name>A0A1H2WYJ8_9BACI</name>
<protein>
    <submittedName>
        <fullName evidence="1">NETI protein</fullName>
    </submittedName>
</protein>
<dbReference type="Pfam" id="PF14044">
    <property type="entry name" value="NETI"/>
    <property type="match status" value="1"/>
</dbReference>
<organism evidence="1 2">
    <name type="scientific">Marinococcus luteus</name>
    <dbReference type="NCBI Taxonomy" id="1122204"/>
    <lineage>
        <taxon>Bacteria</taxon>
        <taxon>Bacillati</taxon>
        <taxon>Bacillota</taxon>
        <taxon>Bacilli</taxon>
        <taxon>Bacillales</taxon>
        <taxon>Bacillaceae</taxon>
        <taxon>Marinococcus</taxon>
    </lineage>
</organism>
<dbReference type="EMBL" id="FNNC01000006">
    <property type="protein sequence ID" value="SDW85743.1"/>
    <property type="molecule type" value="Genomic_DNA"/>
</dbReference>
<proteinExistence type="predicted"/>
<dbReference type="OrthoDB" id="2354098at2"/>
<gene>
    <name evidence="1" type="ORF">SAMN05421781_2561</name>
</gene>
<dbReference type="Proteomes" id="UP000199488">
    <property type="component" value="Unassembled WGS sequence"/>
</dbReference>
<dbReference type="STRING" id="1122204.SAMN05421781_2561"/>
<evidence type="ECO:0000313" key="2">
    <source>
        <dbReference type="Proteomes" id="UP000199488"/>
    </source>
</evidence>
<reference evidence="1 2" key="1">
    <citation type="submission" date="2016-10" db="EMBL/GenBank/DDBJ databases">
        <authorList>
            <person name="de Groot N.N."/>
        </authorList>
    </citation>
    <scope>NUCLEOTIDE SEQUENCE [LARGE SCALE GENOMIC DNA]</scope>
    <source>
        <strain evidence="1 2">DSM 23126</strain>
    </source>
</reference>